<dbReference type="CDD" id="cd00051">
    <property type="entry name" value="EFh"/>
    <property type="match status" value="1"/>
</dbReference>
<evidence type="ECO:0000256" key="1">
    <source>
        <dbReference type="ARBA" id="ARBA00022723"/>
    </source>
</evidence>
<feature type="region of interest" description="Disordered" evidence="4">
    <location>
        <begin position="50"/>
        <end position="71"/>
    </location>
</feature>
<evidence type="ECO:0000256" key="2">
    <source>
        <dbReference type="ARBA" id="ARBA00022737"/>
    </source>
</evidence>
<dbReference type="Pfam" id="PF25348">
    <property type="entry name" value="PH_CAYP2"/>
    <property type="match status" value="1"/>
</dbReference>
<dbReference type="Pfam" id="PF13499">
    <property type="entry name" value="EF-hand_7"/>
    <property type="match status" value="1"/>
</dbReference>
<evidence type="ECO:0000256" key="4">
    <source>
        <dbReference type="SAM" id="MobiDB-lite"/>
    </source>
</evidence>
<keyword evidence="1" id="KW-0479">Metal-binding</keyword>
<feature type="domain" description="EF-hand" evidence="5">
    <location>
        <begin position="432"/>
        <end position="467"/>
    </location>
</feature>
<organism evidence="6 7">
    <name type="scientific">Cnephaeus nilssonii</name>
    <name type="common">Northern bat</name>
    <name type="synonym">Eptesicus nilssonii</name>
    <dbReference type="NCBI Taxonomy" id="3371016"/>
    <lineage>
        <taxon>Eukaryota</taxon>
        <taxon>Metazoa</taxon>
        <taxon>Chordata</taxon>
        <taxon>Craniata</taxon>
        <taxon>Vertebrata</taxon>
        <taxon>Euteleostomi</taxon>
        <taxon>Mammalia</taxon>
        <taxon>Eutheria</taxon>
        <taxon>Laurasiatheria</taxon>
        <taxon>Chiroptera</taxon>
        <taxon>Yangochiroptera</taxon>
        <taxon>Vespertilionidae</taxon>
        <taxon>Cnephaeus</taxon>
    </lineage>
</organism>
<dbReference type="PROSITE" id="PS50222">
    <property type="entry name" value="EF_HAND_2"/>
    <property type="match status" value="2"/>
</dbReference>
<dbReference type="InterPro" id="IPR057461">
    <property type="entry name" value="CAYP2_PH"/>
</dbReference>
<feature type="domain" description="EF-hand" evidence="5">
    <location>
        <begin position="396"/>
        <end position="431"/>
    </location>
</feature>
<dbReference type="InterPro" id="IPR011992">
    <property type="entry name" value="EF-hand-dom_pair"/>
</dbReference>
<comment type="caution">
    <text evidence="6">The sequence shown here is derived from an EMBL/GenBank/DDBJ whole genome shotgun (WGS) entry which is preliminary data.</text>
</comment>
<feature type="region of interest" description="Disordered" evidence="4">
    <location>
        <begin position="92"/>
        <end position="115"/>
    </location>
</feature>
<dbReference type="InterPro" id="IPR002048">
    <property type="entry name" value="EF_hand_dom"/>
</dbReference>
<name>A0AA40LNZ6_CNENI</name>
<keyword evidence="3" id="KW-0106">Calcium</keyword>
<evidence type="ECO:0000313" key="6">
    <source>
        <dbReference type="EMBL" id="KAK1340906.1"/>
    </source>
</evidence>
<dbReference type="Proteomes" id="UP001177744">
    <property type="component" value="Unassembled WGS sequence"/>
</dbReference>
<dbReference type="InterPro" id="IPR051581">
    <property type="entry name" value="Ca-bind"/>
</dbReference>
<feature type="compositionally biased region" description="Acidic residues" evidence="4">
    <location>
        <begin position="55"/>
        <end position="65"/>
    </location>
</feature>
<dbReference type="EMBL" id="JAULJE010000007">
    <property type="protein sequence ID" value="KAK1340906.1"/>
    <property type="molecule type" value="Genomic_DNA"/>
</dbReference>
<sequence>MDLEVKGVAASPRSPTQTFSGRRKPLQQRWTSKSWAIRNPCPPVVPRLDLGSLVDSDDEEQDIIPEDLPAPTGKYKLKYQQYKTEMKEGYKQYSQRNAEKTKSNIRHQPSPRNKIDDKYAQGEEAITDDLTTLDRKALLQQRYADNPYHAQQSTRKSNAEIVAAEKKKQSVAEQVMLDHLCRAVISDPEQNVTTEKQEGACVLPDSNITPLRFRKRTLHEPSSTAAVLNLIRTHSTLTENMLSHKVQFDCRIISRNGRDACRELVGFFFIHDQSLTIYEYRQFGKNRTNVLPFIKKNTYSHQRGRRKGKQYQLGDFYIGANLTFLSSDHHRLPESIKENTLLILRITNIDLVASDYLRTDSVEHEDDTARQEANDRLIFKAIQDKLKEQLHKRGVRILTAMGKYFRQLDKEGNGLLDKADFKQALKVFHLEMSEKDFESSWLILNDNGNGKVDYGEFRRALIGEMNEYRKSFVRKAFMKLDFNKTGSVPIIDIRKCYCAKKHPQVISGHSTEEEIKLSFLETLKDACSKSDEVSYGEFEDYYEGLSIGVVDDEDFVTILRTPWGI</sequence>
<reference evidence="6" key="1">
    <citation type="submission" date="2023-06" db="EMBL/GenBank/DDBJ databases">
        <title>Reference genome for the Northern bat (Eptesicus nilssonii), a most northern bat species.</title>
        <authorList>
            <person name="Laine V.N."/>
            <person name="Pulliainen A.T."/>
            <person name="Lilley T.M."/>
        </authorList>
    </citation>
    <scope>NUCLEOTIDE SEQUENCE</scope>
    <source>
        <strain evidence="6">BLF_Eptnil</strain>
        <tissue evidence="6">Kidney</tissue>
    </source>
</reference>
<accession>A0AA40LNZ6</accession>
<keyword evidence="2" id="KW-0677">Repeat</keyword>
<protein>
    <recommendedName>
        <fullName evidence="5">EF-hand domain-containing protein</fullName>
    </recommendedName>
</protein>
<proteinExistence type="predicted"/>
<dbReference type="SUPFAM" id="SSF47473">
    <property type="entry name" value="EF-hand"/>
    <property type="match status" value="1"/>
</dbReference>
<dbReference type="AlphaFoldDB" id="A0AA40LNZ6"/>
<gene>
    <name evidence="6" type="ORF">QTO34_017303</name>
</gene>
<dbReference type="Gene3D" id="1.10.238.10">
    <property type="entry name" value="EF-hand"/>
    <property type="match status" value="2"/>
</dbReference>
<evidence type="ECO:0000259" key="5">
    <source>
        <dbReference type="PROSITE" id="PS50222"/>
    </source>
</evidence>
<dbReference type="GO" id="GO:0005509">
    <property type="term" value="F:calcium ion binding"/>
    <property type="evidence" value="ECO:0007669"/>
    <property type="project" value="InterPro"/>
</dbReference>
<keyword evidence="7" id="KW-1185">Reference proteome</keyword>
<evidence type="ECO:0000256" key="3">
    <source>
        <dbReference type="ARBA" id="ARBA00022837"/>
    </source>
</evidence>
<dbReference type="PANTHER" id="PTHR34524">
    <property type="entry name" value="CALCYPHOSIN"/>
    <property type="match status" value="1"/>
</dbReference>
<evidence type="ECO:0000313" key="7">
    <source>
        <dbReference type="Proteomes" id="UP001177744"/>
    </source>
</evidence>
<feature type="region of interest" description="Disordered" evidence="4">
    <location>
        <begin position="1"/>
        <end position="38"/>
    </location>
</feature>
<dbReference type="PANTHER" id="PTHR34524:SF3">
    <property type="entry name" value="CALCYPHOSIN-2"/>
    <property type="match status" value="1"/>
</dbReference>